<dbReference type="PANTHER" id="PTHR46705">
    <property type="entry name" value="PROTEIN CBG09805"/>
    <property type="match status" value="1"/>
</dbReference>
<dbReference type="PANTHER" id="PTHR46705:SF15">
    <property type="entry name" value="DOMAIN OF UNKNOWN FUNCTION DB DOMAIN-CONTAINING PROTEIN"/>
    <property type="match status" value="1"/>
</dbReference>
<proteinExistence type="predicted"/>
<organism evidence="3 4">
    <name type="scientific">Ditylenchus destructor</name>
    <dbReference type="NCBI Taxonomy" id="166010"/>
    <lineage>
        <taxon>Eukaryota</taxon>
        <taxon>Metazoa</taxon>
        <taxon>Ecdysozoa</taxon>
        <taxon>Nematoda</taxon>
        <taxon>Chromadorea</taxon>
        <taxon>Rhabditida</taxon>
        <taxon>Tylenchina</taxon>
        <taxon>Tylenchomorpha</taxon>
        <taxon>Sphaerularioidea</taxon>
        <taxon>Anguinidae</taxon>
        <taxon>Anguininae</taxon>
        <taxon>Ditylenchus</taxon>
    </lineage>
</organism>
<evidence type="ECO:0000259" key="2">
    <source>
        <dbReference type="Pfam" id="PF01682"/>
    </source>
</evidence>
<evidence type="ECO:0000256" key="1">
    <source>
        <dbReference type="SAM" id="SignalP"/>
    </source>
</evidence>
<dbReference type="AlphaFoldDB" id="A0AAD4NFP0"/>
<reference evidence="3" key="1">
    <citation type="submission" date="2022-01" db="EMBL/GenBank/DDBJ databases">
        <title>Genome Sequence Resource for Two Populations of Ditylenchus destructor, the Migratory Endoparasitic Phytonematode.</title>
        <authorList>
            <person name="Zhang H."/>
            <person name="Lin R."/>
            <person name="Xie B."/>
        </authorList>
    </citation>
    <scope>NUCLEOTIDE SEQUENCE</scope>
    <source>
        <strain evidence="3">BazhouSP</strain>
    </source>
</reference>
<accession>A0AAD4NFP0</accession>
<evidence type="ECO:0000313" key="3">
    <source>
        <dbReference type="EMBL" id="KAI1728528.1"/>
    </source>
</evidence>
<protein>
    <submittedName>
        <fullName evidence="3">DB module domain-containing protein</fullName>
    </submittedName>
</protein>
<feature type="chain" id="PRO_5042264267" evidence="1">
    <location>
        <begin position="23"/>
        <end position="138"/>
    </location>
</feature>
<dbReference type="EMBL" id="JAKKPZ010000001">
    <property type="protein sequence ID" value="KAI1728528.1"/>
    <property type="molecule type" value="Genomic_DNA"/>
</dbReference>
<sequence length="138" mass="15405">MHSVATFFALISLILTFTGAFGSDPNSKLKKCCAKLPEQGDDKDCVERFCDFDAISQANVLNYLSTCTERGNTVGHMWDCASSRIDHTNCCKGKGVKGKCLEYCAAHDGVPTNYLDYLFCVESFNEIRDCFREYISSH</sequence>
<name>A0AAD4NFP0_9BILA</name>
<keyword evidence="1" id="KW-0732">Signal</keyword>
<gene>
    <name evidence="3" type="ORF">DdX_00717</name>
</gene>
<feature type="domain" description="Domain of unknown function DB" evidence="2">
    <location>
        <begin position="32"/>
        <end position="131"/>
    </location>
</feature>
<feature type="signal peptide" evidence="1">
    <location>
        <begin position="1"/>
        <end position="22"/>
    </location>
</feature>
<keyword evidence="4" id="KW-1185">Reference proteome</keyword>
<dbReference type="Proteomes" id="UP001201812">
    <property type="component" value="Unassembled WGS sequence"/>
</dbReference>
<dbReference type="InterPro" id="IPR002602">
    <property type="entry name" value="DB"/>
</dbReference>
<comment type="caution">
    <text evidence="3">The sequence shown here is derived from an EMBL/GenBank/DDBJ whole genome shotgun (WGS) entry which is preliminary data.</text>
</comment>
<evidence type="ECO:0000313" key="4">
    <source>
        <dbReference type="Proteomes" id="UP001201812"/>
    </source>
</evidence>
<dbReference type="Pfam" id="PF01682">
    <property type="entry name" value="DB"/>
    <property type="match status" value="1"/>
</dbReference>